<dbReference type="Pfam" id="PF00078">
    <property type="entry name" value="RVT_1"/>
    <property type="match status" value="1"/>
</dbReference>
<dbReference type="SUPFAM" id="SSF53098">
    <property type="entry name" value="Ribonuclease H-like"/>
    <property type="match status" value="1"/>
</dbReference>
<dbReference type="SUPFAM" id="SSF56672">
    <property type="entry name" value="DNA/RNA polymerases"/>
    <property type="match status" value="1"/>
</dbReference>
<feature type="domain" description="Integrase catalytic" evidence="2">
    <location>
        <begin position="953"/>
        <end position="1131"/>
    </location>
</feature>
<keyword evidence="3" id="KW-1185">Reference proteome</keyword>
<dbReference type="InterPro" id="IPR008042">
    <property type="entry name" value="Retrotrans_Pao"/>
</dbReference>
<feature type="region of interest" description="Disordered" evidence="1">
    <location>
        <begin position="1263"/>
        <end position="1284"/>
    </location>
</feature>
<sequence length="1284" mass="145228">MEDNSRVVPSATWALRRPGEIRIEGIGSSAAVYSKGHITVQMQAAFDNNINFKLEAYVVPTITSVTPDTHIGAEAWSHLKDLTLADPTFATPSPVDLLLGADVLTGLFQEGFIQGSPEQLCALNTRLGWVVFGPVISSAPSTLHTSLTAKCVNEQRLDTLLRSFWELEEPILSSEVQVDDCETIFNDTVTRTSDGRYQVQILFRPDAPALGESHHSALRQFLQLERRLMNDPCLREQYIAFMREYIALDHMEVSKQAFTNKENGYFIPHHAVTTKFRVVFNASAKTSNGTSLNDTQFSGPQLHANIVDILHRFRKCKVAITADIQKMFRQILVDRRHRKWQQILWRESPNEPLQVYELKTVTYGMACSPFNAIRALRQCVNDNYEVIYDPSRAAAARHSILYNFYVDDYLDSVDSDELAITRAQDVATILKQGQLILGKWNSNSTHVLSAITGTTVSASELELNNSTTKVLGLYWDPVSDELFFKVGLVDDTSMHTKRKVLSDVAKLYDPTGVLAPVVVVAKLFIQDLWKAGLPWDAELPPELLNSWVIFRNSLPDITRLRIPRWLGIRVGSLVHLHGFCDASRKAYAAVIYVQTIDKGGTSRTALVSAKTKIAPIKDVTIPRLELCGAHLLTKVMDNVRQALGLQDALCTYWSDSTIVLCWIRKPPSTFKQYVSNRVAYIQANSDINAWKHIRSESNPADCASRGLSPAVLADHHLWWTGPTCIHQDMEEMRLPSLTEEEEHLSIAESRVVSIFVSRANYQWIMTSTKDNRIPLIEKFSKLSRLLNTTVWLRRWLPKYRGYRNDVVSVAEQHWALLLHVRQAQGNHFKEEIKSLALHSRIAGRSEILALNPFLDADGILRVGGRLTNSDLSEDQRHQIIIPRGALAYLLVADAHTRCLHGGIQQMLQFLRQRFWLIGARAQVKSFIWACTTCRRHLKIIQRQQMASLPKERVLVAPPFSRSGLDYCGPFYVRVGKHRATPTTKTYAAIFICMASRAVHIELAEDLSTQAFIDVYDRFISRRGICATLYSDNGTQFVGANRQMQEDLKAWVTAHAQQHLAAEGTCWKFITPSAPHHGGLWEAAVRSAKKHLLRIMGSQTLRYTACLNSRPLIALYDDPEALTPGDFLIGRPLNCRPDPPLPEAPENRLRYWQRLQKMLEHFWRRWQSEYLNTLQTRNKWTRSEPNVQRGDVVLIRGENLPPSVWRMGRVIDVHPGSDGLVRTVTIEYNTNQTSSNGLPSKQRCQRPVQKLCRLTGPTEELLNREGSAGQDVQDLSSVKCSPAHN</sequence>
<dbReference type="PANTHER" id="PTHR47331:SF1">
    <property type="entry name" value="GAG-LIKE PROTEIN"/>
    <property type="match status" value="1"/>
</dbReference>
<name>A0ABM3JLD9_BACDO</name>
<evidence type="ECO:0000259" key="2">
    <source>
        <dbReference type="PROSITE" id="PS50994"/>
    </source>
</evidence>
<dbReference type="InterPro" id="IPR041588">
    <property type="entry name" value="Integrase_H2C2"/>
</dbReference>
<organism evidence="3 4">
    <name type="scientific">Bactrocera dorsalis</name>
    <name type="common">Oriental fruit fly</name>
    <name type="synonym">Dacus dorsalis</name>
    <dbReference type="NCBI Taxonomy" id="27457"/>
    <lineage>
        <taxon>Eukaryota</taxon>
        <taxon>Metazoa</taxon>
        <taxon>Ecdysozoa</taxon>
        <taxon>Arthropoda</taxon>
        <taxon>Hexapoda</taxon>
        <taxon>Insecta</taxon>
        <taxon>Pterygota</taxon>
        <taxon>Neoptera</taxon>
        <taxon>Endopterygota</taxon>
        <taxon>Diptera</taxon>
        <taxon>Brachycera</taxon>
        <taxon>Muscomorpha</taxon>
        <taxon>Tephritoidea</taxon>
        <taxon>Tephritidae</taxon>
        <taxon>Bactrocera</taxon>
        <taxon>Bactrocera</taxon>
    </lineage>
</organism>
<dbReference type="Proteomes" id="UP001652620">
    <property type="component" value="Chromosome 1"/>
</dbReference>
<gene>
    <name evidence="4" type="primary">LOC125777906</name>
</gene>
<proteinExistence type="predicted"/>
<dbReference type="Pfam" id="PF05380">
    <property type="entry name" value="Peptidase_A17"/>
    <property type="match status" value="1"/>
</dbReference>
<dbReference type="InterPro" id="IPR040676">
    <property type="entry name" value="DUF5641"/>
</dbReference>
<reference evidence="4" key="2">
    <citation type="submission" date="2025-08" db="UniProtKB">
        <authorList>
            <consortium name="RefSeq"/>
        </authorList>
    </citation>
    <scope>IDENTIFICATION</scope>
    <source>
        <tissue evidence="4">Adult</tissue>
    </source>
</reference>
<dbReference type="Pfam" id="PF17921">
    <property type="entry name" value="Integrase_H2C2"/>
    <property type="match status" value="1"/>
</dbReference>
<dbReference type="InterPro" id="IPR000477">
    <property type="entry name" value="RT_dom"/>
</dbReference>
<dbReference type="GeneID" id="125777906"/>
<dbReference type="Gene3D" id="1.10.340.70">
    <property type="match status" value="1"/>
</dbReference>
<dbReference type="Pfam" id="PF18701">
    <property type="entry name" value="DUF5641"/>
    <property type="match status" value="1"/>
</dbReference>
<feature type="compositionally biased region" description="Polar residues" evidence="1">
    <location>
        <begin position="1272"/>
        <end position="1284"/>
    </location>
</feature>
<dbReference type="PANTHER" id="PTHR47331">
    <property type="entry name" value="PHD-TYPE DOMAIN-CONTAINING PROTEIN"/>
    <property type="match status" value="1"/>
</dbReference>
<dbReference type="RefSeq" id="XP_049310037.1">
    <property type="nucleotide sequence ID" value="XM_049454080.1"/>
</dbReference>
<dbReference type="InterPro" id="IPR036397">
    <property type="entry name" value="RNaseH_sf"/>
</dbReference>
<dbReference type="InterPro" id="IPR012337">
    <property type="entry name" value="RNaseH-like_sf"/>
</dbReference>
<dbReference type="InterPro" id="IPR001584">
    <property type="entry name" value="Integrase_cat-core"/>
</dbReference>
<protein>
    <submittedName>
        <fullName evidence="4">Uncharacterized protein LOC125777906</fullName>
    </submittedName>
</protein>
<evidence type="ECO:0000313" key="3">
    <source>
        <dbReference type="Proteomes" id="UP001652620"/>
    </source>
</evidence>
<reference evidence="3" key="1">
    <citation type="submission" date="2025-05" db="UniProtKB">
        <authorList>
            <consortium name="RefSeq"/>
        </authorList>
    </citation>
    <scope>NUCLEOTIDE SEQUENCE [LARGE SCALE GENOMIC DNA]</scope>
</reference>
<accession>A0ABM3JLD9</accession>
<dbReference type="InterPro" id="IPR043502">
    <property type="entry name" value="DNA/RNA_pol_sf"/>
</dbReference>
<dbReference type="PROSITE" id="PS50994">
    <property type="entry name" value="INTEGRASE"/>
    <property type="match status" value="1"/>
</dbReference>
<dbReference type="Gene3D" id="3.30.420.10">
    <property type="entry name" value="Ribonuclease H-like superfamily/Ribonuclease H"/>
    <property type="match status" value="1"/>
</dbReference>
<evidence type="ECO:0000313" key="4">
    <source>
        <dbReference type="RefSeq" id="XP_049310037.1"/>
    </source>
</evidence>
<evidence type="ECO:0000256" key="1">
    <source>
        <dbReference type="SAM" id="MobiDB-lite"/>
    </source>
</evidence>